<dbReference type="GO" id="GO:0043190">
    <property type="term" value="C:ATP-binding cassette (ABC) transporter complex"/>
    <property type="evidence" value="ECO:0007669"/>
    <property type="project" value="TreeGrafter"/>
</dbReference>
<dbReference type="InterPro" id="IPR003439">
    <property type="entry name" value="ABC_transporter-like_ATP-bd"/>
</dbReference>
<gene>
    <name evidence="10" type="primary">ecfA1_1</name>
    <name evidence="10" type="ORF">RGLFYP19_01940</name>
</gene>
<proteinExistence type="inferred from homology"/>
<dbReference type="EC" id="3.6.3.-" evidence="10"/>
<evidence type="ECO:0000256" key="1">
    <source>
        <dbReference type="ARBA" id="ARBA00004202"/>
    </source>
</evidence>
<dbReference type="Gene3D" id="3.40.50.300">
    <property type="entry name" value="P-loop containing nucleotide triphosphate hydrolases"/>
    <property type="match status" value="1"/>
</dbReference>
<dbReference type="InterPro" id="IPR027417">
    <property type="entry name" value="P-loop_NTPase"/>
</dbReference>
<keyword evidence="10" id="KW-0378">Hydrolase</keyword>
<evidence type="ECO:0000313" key="10">
    <source>
        <dbReference type="EMBL" id="VYU33857.1"/>
    </source>
</evidence>
<sequence length="114" mass="12529">MGKEIKIRDLTFSYNGNGDQLHQISLDIAAGEVIVMTGPSGSGKSSLTRVINGLIPYFYEGDLSGEVFVDSKLLNEIPSWERGKIVGNVFQYPRSQFFANEVADEIAFGCENYG</sequence>
<comment type="similarity">
    <text evidence="2">Belongs to the ABC transporter superfamily.</text>
</comment>
<evidence type="ECO:0000256" key="5">
    <source>
        <dbReference type="ARBA" id="ARBA00022741"/>
    </source>
</evidence>
<dbReference type="GO" id="GO:0016887">
    <property type="term" value="F:ATP hydrolysis activity"/>
    <property type="evidence" value="ECO:0007669"/>
    <property type="project" value="InterPro"/>
</dbReference>
<dbReference type="PANTHER" id="PTHR43553">
    <property type="entry name" value="HEAVY METAL TRANSPORTER"/>
    <property type="match status" value="1"/>
</dbReference>
<evidence type="ECO:0000256" key="6">
    <source>
        <dbReference type="ARBA" id="ARBA00022840"/>
    </source>
</evidence>
<dbReference type="GO" id="GO:0042626">
    <property type="term" value="F:ATPase-coupled transmembrane transporter activity"/>
    <property type="evidence" value="ECO:0007669"/>
    <property type="project" value="TreeGrafter"/>
</dbReference>
<evidence type="ECO:0000256" key="8">
    <source>
        <dbReference type="ARBA" id="ARBA00023136"/>
    </source>
</evidence>
<evidence type="ECO:0000256" key="4">
    <source>
        <dbReference type="ARBA" id="ARBA00022475"/>
    </source>
</evidence>
<reference evidence="10" key="1">
    <citation type="submission" date="2019-11" db="EMBL/GenBank/DDBJ databases">
        <authorList>
            <person name="Feng L."/>
        </authorList>
    </citation>
    <scope>NUCLEOTIDE SEQUENCE</scope>
    <source>
        <strain evidence="10">RgnavusLFYP19</strain>
    </source>
</reference>
<dbReference type="AlphaFoldDB" id="A0A6N3E7Z9"/>
<protein>
    <submittedName>
        <fullName evidence="10">Energy-coupling factor transporter ATP-binding protein EcfA1</fullName>
        <ecNumber evidence="10">3.6.3.-</ecNumber>
    </submittedName>
</protein>
<keyword evidence="8" id="KW-0472">Membrane</keyword>
<keyword evidence="3" id="KW-0813">Transport</keyword>
<dbReference type="Pfam" id="PF00005">
    <property type="entry name" value="ABC_tran"/>
    <property type="match status" value="1"/>
</dbReference>
<dbReference type="EMBL" id="CACRUK010000027">
    <property type="protein sequence ID" value="VYU33857.1"/>
    <property type="molecule type" value="Genomic_DNA"/>
</dbReference>
<dbReference type="GO" id="GO:0005524">
    <property type="term" value="F:ATP binding"/>
    <property type="evidence" value="ECO:0007669"/>
    <property type="project" value="UniProtKB-KW"/>
</dbReference>
<evidence type="ECO:0000256" key="3">
    <source>
        <dbReference type="ARBA" id="ARBA00022448"/>
    </source>
</evidence>
<dbReference type="PANTHER" id="PTHR43553:SF27">
    <property type="entry name" value="ENERGY-COUPLING FACTOR TRANSPORTER ATP-BINDING PROTEIN ECFA2"/>
    <property type="match status" value="1"/>
</dbReference>
<dbReference type="SUPFAM" id="SSF52540">
    <property type="entry name" value="P-loop containing nucleoside triphosphate hydrolases"/>
    <property type="match status" value="1"/>
</dbReference>
<keyword evidence="5" id="KW-0547">Nucleotide-binding</keyword>
<accession>A0A6N3E7Z9</accession>
<evidence type="ECO:0000259" key="9">
    <source>
        <dbReference type="Pfam" id="PF00005"/>
    </source>
</evidence>
<keyword evidence="7" id="KW-1278">Translocase</keyword>
<comment type="subcellular location">
    <subcellularLocation>
        <location evidence="1">Cell membrane</location>
        <topology evidence="1">Peripheral membrane protein</topology>
    </subcellularLocation>
</comment>
<feature type="domain" description="ABC transporter" evidence="9">
    <location>
        <begin position="21"/>
        <end position="97"/>
    </location>
</feature>
<keyword evidence="4" id="KW-1003">Cell membrane</keyword>
<name>A0A6N3E7Z9_MEDGN</name>
<evidence type="ECO:0000256" key="7">
    <source>
        <dbReference type="ARBA" id="ARBA00022967"/>
    </source>
</evidence>
<organism evidence="10">
    <name type="scientific">Mediterraneibacter gnavus</name>
    <name type="common">Ruminococcus gnavus</name>
    <dbReference type="NCBI Taxonomy" id="33038"/>
    <lineage>
        <taxon>Bacteria</taxon>
        <taxon>Bacillati</taxon>
        <taxon>Bacillota</taxon>
        <taxon>Clostridia</taxon>
        <taxon>Lachnospirales</taxon>
        <taxon>Lachnospiraceae</taxon>
        <taxon>Mediterraneibacter</taxon>
    </lineage>
</organism>
<dbReference type="InterPro" id="IPR050095">
    <property type="entry name" value="ECF_ABC_transporter_ATP-bd"/>
</dbReference>
<keyword evidence="6 10" id="KW-0067">ATP-binding</keyword>
<evidence type="ECO:0000256" key="2">
    <source>
        <dbReference type="ARBA" id="ARBA00005417"/>
    </source>
</evidence>